<protein>
    <submittedName>
        <fullName evidence="1">Uncharacterized protein</fullName>
    </submittedName>
</protein>
<accession>A0ABR2JHP4</accession>
<sequence>MAAPTFPEIGWWYSRCSSPSQVEASRNQQNWIPSAVCLHGTCCSNKAEGPLCTYEACKIIDEETSKREERNAGYLGGRDEEIWPQAAVLRWTFEVSSIGIDAS</sequence>
<evidence type="ECO:0000313" key="1">
    <source>
        <dbReference type="EMBL" id="KAK8877013.1"/>
    </source>
</evidence>
<gene>
    <name evidence="1" type="ORF">PGQ11_001959</name>
</gene>
<organism evidence="1 2">
    <name type="scientific">Apiospora arundinis</name>
    <dbReference type="NCBI Taxonomy" id="335852"/>
    <lineage>
        <taxon>Eukaryota</taxon>
        <taxon>Fungi</taxon>
        <taxon>Dikarya</taxon>
        <taxon>Ascomycota</taxon>
        <taxon>Pezizomycotina</taxon>
        <taxon>Sordariomycetes</taxon>
        <taxon>Xylariomycetidae</taxon>
        <taxon>Amphisphaeriales</taxon>
        <taxon>Apiosporaceae</taxon>
        <taxon>Apiospora</taxon>
    </lineage>
</organism>
<keyword evidence="2" id="KW-1185">Reference proteome</keyword>
<evidence type="ECO:0000313" key="2">
    <source>
        <dbReference type="Proteomes" id="UP001390339"/>
    </source>
</evidence>
<reference evidence="1 2" key="1">
    <citation type="journal article" date="2024" name="IMA Fungus">
        <title>Apiospora arundinis, a panoply of carbohydrate-active enzymes and secondary metabolites.</title>
        <authorList>
            <person name="Sorensen T."/>
            <person name="Petersen C."/>
            <person name="Muurmann A.T."/>
            <person name="Christiansen J.V."/>
            <person name="Brundto M.L."/>
            <person name="Overgaard C.K."/>
            <person name="Boysen A.T."/>
            <person name="Wollenberg R.D."/>
            <person name="Larsen T.O."/>
            <person name="Sorensen J.L."/>
            <person name="Nielsen K.L."/>
            <person name="Sondergaard T.E."/>
        </authorList>
    </citation>
    <scope>NUCLEOTIDE SEQUENCE [LARGE SCALE GENOMIC DNA]</scope>
    <source>
        <strain evidence="1 2">AAU 773</strain>
    </source>
</reference>
<name>A0ABR2JHP4_9PEZI</name>
<proteinExistence type="predicted"/>
<dbReference type="Proteomes" id="UP001390339">
    <property type="component" value="Unassembled WGS sequence"/>
</dbReference>
<comment type="caution">
    <text evidence="1">The sequence shown here is derived from an EMBL/GenBank/DDBJ whole genome shotgun (WGS) entry which is preliminary data.</text>
</comment>
<dbReference type="EMBL" id="JAPCWZ010000002">
    <property type="protein sequence ID" value="KAK8877013.1"/>
    <property type="molecule type" value="Genomic_DNA"/>
</dbReference>